<gene>
    <name evidence="2" type="ORF">D3272_12715</name>
</gene>
<reference evidence="2 3" key="2">
    <citation type="submission" date="2019-02" db="EMBL/GenBank/DDBJ databases">
        <title>'Lichenibacterium ramalinii' gen. nov. sp. nov., 'Lichenibacterium minor' gen. nov. sp. nov.</title>
        <authorList>
            <person name="Pankratov T."/>
        </authorList>
    </citation>
    <scope>NUCLEOTIDE SEQUENCE [LARGE SCALE GENOMIC DNA]</scope>
    <source>
        <strain evidence="2 3">RmlP001</strain>
    </source>
</reference>
<dbReference type="Proteomes" id="UP000289411">
    <property type="component" value="Unassembled WGS sequence"/>
</dbReference>
<dbReference type="EMBL" id="QYBC01000010">
    <property type="protein sequence ID" value="RYB04318.1"/>
    <property type="molecule type" value="Genomic_DNA"/>
</dbReference>
<evidence type="ECO:0000313" key="3">
    <source>
        <dbReference type="Proteomes" id="UP000289411"/>
    </source>
</evidence>
<accession>A0A4Q2RE42</accession>
<dbReference type="AlphaFoldDB" id="A0A4Q2RE42"/>
<feature type="compositionally biased region" description="Basic and acidic residues" evidence="1">
    <location>
        <begin position="7"/>
        <end position="17"/>
    </location>
</feature>
<dbReference type="RefSeq" id="WP_129219574.1">
    <property type="nucleotide sequence ID" value="NZ_QYBC01000010.1"/>
</dbReference>
<name>A0A4Q2RE42_9HYPH</name>
<organism evidence="2 3">
    <name type="scientific">Lichenibacterium ramalinae</name>
    <dbReference type="NCBI Taxonomy" id="2316527"/>
    <lineage>
        <taxon>Bacteria</taxon>
        <taxon>Pseudomonadati</taxon>
        <taxon>Pseudomonadota</taxon>
        <taxon>Alphaproteobacteria</taxon>
        <taxon>Hyphomicrobiales</taxon>
        <taxon>Lichenihabitantaceae</taxon>
        <taxon>Lichenibacterium</taxon>
    </lineage>
</organism>
<sequence length="155" mass="16662">MLNKPGDAADHRAEAGDLTRAGGSGRGLIPGADLSAARSIRVKPLTPEELRELRRAGRERRSFDDMAGEVLRLQFISAVMPPLGDPEALRGLRRRERALLLELFATGTSGPDELRLAALLSRCAPDHDNTVAMLSAALEFDCMRQGLLAEPGHAG</sequence>
<reference evidence="2 3" key="1">
    <citation type="submission" date="2018-09" db="EMBL/GenBank/DDBJ databases">
        <authorList>
            <person name="Grouzdev D.S."/>
            <person name="Krutkina M.S."/>
        </authorList>
    </citation>
    <scope>NUCLEOTIDE SEQUENCE [LARGE SCALE GENOMIC DNA]</scope>
    <source>
        <strain evidence="2 3">RmlP001</strain>
    </source>
</reference>
<evidence type="ECO:0000313" key="2">
    <source>
        <dbReference type="EMBL" id="RYB04318.1"/>
    </source>
</evidence>
<proteinExistence type="predicted"/>
<comment type="caution">
    <text evidence="2">The sequence shown here is derived from an EMBL/GenBank/DDBJ whole genome shotgun (WGS) entry which is preliminary data.</text>
</comment>
<evidence type="ECO:0000256" key="1">
    <source>
        <dbReference type="SAM" id="MobiDB-lite"/>
    </source>
</evidence>
<protein>
    <submittedName>
        <fullName evidence="2">Uncharacterized protein</fullName>
    </submittedName>
</protein>
<keyword evidence="3" id="KW-1185">Reference proteome</keyword>
<feature type="region of interest" description="Disordered" evidence="1">
    <location>
        <begin position="1"/>
        <end position="31"/>
    </location>
</feature>